<proteinExistence type="predicted"/>
<gene>
    <name evidence="1" type="ORF">SDC9_193315</name>
</gene>
<organism evidence="1">
    <name type="scientific">bioreactor metagenome</name>
    <dbReference type="NCBI Taxonomy" id="1076179"/>
    <lineage>
        <taxon>unclassified sequences</taxon>
        <taxon>metagenomes</taxon>
        <taxon>ecological metagenomes</taxon>
    </lineage>
</organism>
<name>A0A645IBR6_9ZZZZ</name>
<accession>A0A645IBR6</accession>
<sequence>MAAWLKAHGAKVCYVEHNENRHLQWIVSMYGSESDGDFYSVQGIDCYAVDEIKEDYNFIIYDCGNILDLLPQVFQESEVRLLCGGLLPYEMPNLAKGLSKCNGFPLTVLSLEVPEEVRNASQSIINMKIQMLKSSHYLFAIDINSQIYMTLFKRWIN</sequence>
<reference evidence="1" key="1">
    <citation type="submission" date="2019-08" db="EMBL/GenBank/DDBJ databases">
        <authorList>
            <person name="Kucharzyk K."/>
            <person name="Murdoch R.W."/>
            <person name="Higgins S."/>
            <person name="Loffler F."/>
        </authorList>
    </citation>
    <scope>NUCLEOTIDE SEQUENCE</scope>
</reference>
<dbReference type="AlphaFoldDB" id="A0A645IBR6"/>
<comment type="caution">
    <text evidence="1">The sequence shown here is derived from an EMBL/GenBank/DDBJ whole genome shotgun (WGS) entry which is preliminary data.</text>
</comment>
<evidence type="ECO:0000313" key="1">
    <source>
        <dbReference type="EMBL" id="MPN45744.1"/>
    </source>
</evidence>
<protein>
    <submittedName>
        <fullName evidence="1">Uncharacterized protein</fullName>
    </submittedName>
</protein>
<dbReference type="EMBL" id="VSSQ01105861">
    <property type="protein sequence ID" value="MPN45744.1"/>
    <property type="molecule type" value="Genomic_DNA"/>
</dbReference>